<feature type="domain" description="TadE-like" evidence="1">
    <location>
        <begin position="14"/>
        <end position="56"/>
    </location>
</feature>
<dbReference type="EMBL" id="FNTJ01000001">
    <property type="protein sequence ID" value="SEB57908.1"/>
    <property type="molecule type" value="Genomic_DNA"/>
</dbReference>
<organism evidence="2 3">
    <name type="scientific">Pseudomonas saponiphila</name>
    <dbReference type="NCBI Taxonomy" id="556534"/>
    <lineage>
        <taxon>Bacteria</taxon>
        <taxon>Pseudomonadati</taxon>
        <taxon>Pseudomonadota</taxon>
        <taxon>Gammaproteobacteria</taxon>
        <taxon>Pseudomonadales</taxon>
        <taxon>Pseudomonadaceae</taxon>
        <taxon>Pseudomonas</taxon>
    </lineage>
</organism>
<dbReference type="Proteomes" id="UP000198982">
    <property type="component" value="Unassembled WGS sequence"/>
</dbReference>
<accession>A0A1H4KIJ6</accession>
<dbReference type="RefSeq" id="WP_092311260.1">
    <property type="nucleotide sequence ID" value="NZ_FNTJ01000001.1"/>
</dbReference>
<evidence type="ECO:0000259" key="1">
    <source>
        <dbReference type="Pfam" id="PF07811"/>
    </source>
</evidence>
<name>A0A1H4KIJ6_9PSED</name>
<protein>
    <submittedName>
        <fullName evidence="2">TadE-like protein</fullName>
    </submittedName>
</protein>
<reference evidence="3" key="1">
    <citation type="submission" date="2016-10" db="EMBL/GenBank/DDBJ databases">
        <authorList>
            <person name="Varghese N."/>
            <person name="Submissions S."/>
        </authorList>
    </citation>
    <scope>NUCLEOTIDE SEQUENCE [LARGE SCALE GENOMIC DNA]</scope>
    <source>
        <strain evidence="3">DSM 9751</strain>
    </source>
</reference>
<dbReference type="Pfam" id="PF07811">
    <property type="entry name" value="TadE"/>
    <property type="match status" value="1"/>
</dbReference>
<dbReference type="AlphaFoldDB" id="A0A1H4KIJ6"/>
<gene>
    <name evidence="2" type="ORF">SAMN05216178_1326</name>
</gene>
<keyword evidence="3" id="KW-1185">Reference proteome</keyword>
<evidence type="ECO:0000313" key="2">
    <source>
        <dbReference type="EMBL" id="SEB57908.1"/>
    </source>
</evidence>
<dbReference type="InterPro" id="IPR012495">
    <property type="entry name" value="TadE-like_dom"/>
</dbReference>
<sequence>MRRSGYRLPTAQSGMAMVELAITLPLLALLMLTFGEFGRMLFQYNSLMQASRDAGRFAAAQAWNGTLGTVSLSSSLISQTQNVAVYGVPANPNGYPPVVSGLTTGNVQVSTVGTDHVQVSINYTFVPVIGSALPALYGSSVPLGLALTSTIVMRAL</sequence>
<proteinExistence type="predicted"/>
<evidence type="ECO:0000313" key="3">
    <source>
        <dbReference type="Proteomes" id="UP000198982"/>
    </source>
</evidence>